<sequence>MWKCNHCGHANWMKLDRDQKDTCSNCGKLRIRSRVKSSSISNKDGGYFHFITDPWNRYWSRKAENEIR</sequence>
<evidence type="ECO:0000313" key="1">
    <source>
        <dbReference type="EMBL" id="ETA67333.1"/>
    </source>
</evidence>
<comment type="caution">
    <text evidence="1">The sequence shown here is derived from an EMBL/GenBank/DDBJ whole genome shotgun (WGS) entry which is preliminary data.</text>
</comment>
<protein>
    <submittedName>
        <fullName evidence="1">Uncharacterized protein</fullName>
    </submittedName>
</protein>
<dbReference type="EMBL" id="AZAJ01000001">
    <property type="protein sequence ID" value="ETA67333.1"/>
    <property type="molecule type" value="Genomic_DNA"/>
</dbReference>
<reference evidence="1 2" key="1">
    <citation type="submission" date="2013-08" db="EMBL/GenBank/DDBJ databases">
        <authorList>
            <consortium name="DOE Joint Genome Institute"/>
            <person name="Eisen J."/>
            <person name="Huntemann M."/>
            <person name="Han J."/>
            <person name="Chen A."/>
            <person name="Kyrpides N."/>
            <person name="Mavromatis K."/>
            <person name="Markowitz V."/>
            <person name="Palaniappan K."/>
            <person name="Ivanova N."/>
            <person name="Schaumberg A."/>
            <person name="Pati A."/>
            <person name="Liolios K."/>
            <person name="Nordberg H.P."/>
            <person name="Cantor M.N."/>
            <person name="Hua S.X."/>
            <person name="Woyke T."/>
        </authorList>
    </citation>
    <scope>NUCLEOTIDE SEQUENCE [LARGE SCALE GENOMIC DNA]</scope>
    <source>
        <strain evidence="1 2">DSM 2278</strain>
    </source>
</reference>
<accession>W9DPU4</accession>
<dbReference type="Proteomes" id="UP000019483">
    <property type="component" value="Unassembled WGS sequence"/>
</dbReference>
<proteinExistence type="predicted"/>
<dbReference type="STRING" id="1090322.MettiDRAFT_0753"/>
<name>W9DPU4_METTI</name>
<organism evidence="1 2">
    <name type="scientific">Methanolobus tindarius DSM 2278</name>
    <dbReference type="NCBI Taxonomy" id="1090322"/>
    <lineage>
        <taxon>Archaea</taxon>
        <taxon>Methanobacteriati</taxon>
        <taxon>Methanobacteriota</taxon>
        <taxon>Stenosarchaea group</taxon>
        <taxon>Methanomicrobia</taxon>
        <taxon>Methanosarcinales</taxon>
        <taxon>Methanosarcinaceae</taxon>
        <taxon>Methanolobus</taxon>
    </lineage>
</organism>
<evidence type="ECO:0000313" key="2">
    <source>
        <dbReference type="Proteomes" id="UP000019483"/>
    </source>
</evidence>
<keyword evidence="2" id="KW-1185">Reference proteome</keyword>
<dbReference type="RefSeq" id="WP_023844469.1">
    <property type="nucleotide sequence ID" value="NZ_AZAJ01000001.1"/>
</dbReference>
<dbReference type="AlphaFoldDB" id="W9DPU4"/>
<gene>
    <name evidence="1" type="ORF">MettiDRAFT_0753</name>
</gene>